<evidence type="ECO:0000313" key="3">
    <source>
        <dbReference type="EMBL" id="QPK80272.1"/>
    </source>
</evidence>
<evidence type="ECO:0000259" key="2">
    <source>
        <dbReference type="Pfam" id="PF13556"/>
    </source>
</evidence>
<evidence type="ECO:0000259" key="1">
    <source>
        <dbReference type="Pfam" id="PF07905"/>
    </source>
</evidence>
<gene>
    <name evidence="3" type="ORF">G7Y31_02815</name>
</gene>
<dbReference type="EMBL" id="CP064954">
    <property type="protein sequence ID" value="QPK80272.1"/>
    <property type="molecule type" value="Genomic_DNA"/>
</dbReference>
<dbReference type="Proteomes" id="UP000594681">
    <property type="component" value="Chromosome"/>
</dbReference>
<dbReference type="InterPro" id="IPR012914">
    <property type="entry name" value="PucR_dom"/>
</dbReference>
<accession>A0A7T0KGR9</accession>
<keyword evidence="4" id="KW-1185">Reference proteome</keyword>
<dbReference type="InterPro" id="IPR025736">
    <property type="entry name" value="PucR_C-HTH_dom"/>
</dbReference>
<dbReference type="PANTHER" id="PTHR33744">
    <property type="entry name" value="CARBOHYDRATE DIACID REGULATOR"/>
    <property type="match status" value="1"/>
</dbReference>
<dbReference type="KEGG" id="cliz:G7Y31_02815"/>
<protein>
    <submittedName>
        <fullName evidence="3">PucR family transcriptional regulator</fullName>
    </submittedName>
</protein>
<sequence length="469" mass="50862">MHPCELEDPRRFVGRDAVILLTGIAFESRPQALGPYVERMAAAGLTGIGFGVGLAFPEVPAELVAAARKHDVSLFAIPLQVPFISVLAAVHEEVARLREQEMAGFIKAQGALNDAASAGLSALVTRTAQVLDAHVCLVDLDGRAAAQHMRAGLPHLDLEPVIDELRAHSFAAARRVGQWSIIAHKLAEHGEHSFGLVVAGTRIFTANERALLRQAAGLAELIVKRPQELRRTQGELNSMAMAIQLGIGQAENPMTRILATAADSQGRVRPILVKADSARAHKRFVDALDARLADNGRLLFALGLEEGSSLLLFRGSRTMKNIADLLHGIRGNQRIVVGIPMPWGELSLGVVHELEAIAFGLQPGAMAGPESRTLGWLKDAQVQDLLRHRARETWGKIRRRDAEEGTQLAETLEAYLRCGGHVSRTAENLSTHRHTVRKRIALLEGLLELDLKDPLVAAELLILGVNDRA</sequence>
<dbReference type="InterPro" id="IPR051448">
    <property type="entry name" value="CdaR-like_regulators"/>
</dbReference>
<feature type="domain" description="PucR C-terminal helix-turn-helix" evidence="2">
    <location>
        <begin position="408"/>
        <end position="461"/>
    </location>
</feature>
<organism evidence="3 4">
    <name type="scientific">Corynebacterium lizhenjunii</name>
    <dbReference type="NCBI Taxonomy" id="2709394"/>
    <lineage>
        <taxon>Bacteria</taxon>
        <taxon>Bacillati</taxon>
        <taxon>Actinomycetota</taxon>
        <taxon>Actinomycetes</taxon>
        <taxon>Mycobacteriales</taxon>
        <taxon>Corynebacteriaceae</taxon>
        <taxon>Corynebacterium</taxon>
    </lineage>
</organism>
<evidence type="ECO:0000313" key="4">
    <source>
        <dbReference type="Proteomes" id="UP000594681"/>
    </source>
</evidence>
<dbReference type="Pfam" id="PF13556">
    <property type="entry name" value="HTH_30"/>
    <property type="match status" value="1"/>
</dbReference>
<dbReference type="InterPro" id="IPR042070">
    <property type="entry name" value="PucR_C-HTH_sf"/>
</dbReference>
<name>A0A7T0KGR9_9CORY</name>
<reference evidence="3 4" key="1">
    <citation type="submission" date="2020-11" db="EMBL/GenBank/DDBJ databases">
        <title>Corynebacterium sp. ZJ-599.</title>
        <authorList>
            <person name="Zhou J."/>
        </authorList>
    </citation>
    <scope>NUCLEOTIDE SEQUENCE [LARGE SCALE GENOMIC DNA]</scope>
    <source>
        <strain evidence="3 4">ZJ-599</strain>
    </source>
</reference>
<dbReference type="Gene3D" id="1.10.10.2840">
    <property type="entry name" value="PucR C-terminal helix-turn-helix domain"/>
    <property type="match status" value="1"/>
</dbReference>
<proteinExistence type="predicted"/>
<dbReference type="AlphaFoldDB" id="A0A7T0KGR9"/>
<dbReference type="Pfam" id="PF07905">
    <property type="entry name" value="PucR"/>
    <property type="match status" value="1"/>
</dbReference>
<feature type="domain" description="Purine catabolism PurC-like" evidence="1">
    <location>
        <begin position="2"/>
        <end position="93"/>
    </location>
</feature>